<evidence type="ECO:0000313" key="1">
    <source>
        <dbReference type="EMBL" id="OWK27994.1"/>
    </source>
</evidence>
<reference evidence="1 2" key="1">
    <citation type="submission" date="2017-03" db="EMBL/GenBank/DDBJ databases">
        <title>Genome sequence of Sphingomonas mucosissima DSM 17494.</title>
        <authorList>
            <person name="Poehlein A."/>
            <person name="Wuebbeler J.H."/>
            <person name="Steinbuechel A."/>
            <person name="Daniel R."/>
        </authorList>
    </citation>
    <scope>NUCLEOTIDE SEQUENCE [LARGE SCALE GENOMIC DNA]</scope>
    <source>
        <strain evidence="1 2">DSM 17494</strain>
    </source>
</reference>
<organism evidence="1 2">
    <name type="scientific">Sphingomonas mucosissima</name>
    <dbReference type="NCBI Taxonomy" id="370959"/>
    <lineage>
        <taxon>Bacteria</taxon>
        <taxon>Pseudomonadati</taxon>
        <taxon>Pseudomonadota</taxon>
        <taxon>Alphaproteobacteria</taxon>
        <taxon>Sphingomonadales</taxon>
        <taxon>Sphingomonadaceae</taxon>
        <taxon>Sphingomonas</taxon>
    </lineage>
</organism>
<gene>
    <name evidence="1" type="ORF">SPMU_32390</name>
</gene>
<dbReference type="OrthoDB" id="284135at2"/>
<proteinExistence type="predicted"/>
<sequence length="141" mass="15670">MDIEAEIAALDALSSDQLRRRWVAETGSTVPRISPKLLRLALAWEIQARRLGGHARETTRLLDQLGRGETRTARPTAGMRLVREWGGRVHVVTVGESGDGSDQVIRWGNREWRSLSEVARAITGTRWSGPAFFGLRKKVAA</sequence>
<evidence type="ECO:0008006" key="3">
    <source>
        <dbReference type="Google" id="ProtNLM"/>
    </source>
</evidence>
<protein>
    <recommendedName>
        <fullName evidence="3">DUF2924 domain-containing protein</fullName>
    </recommendedName>
</protein>
<dbReference type="EMBL" id="NBBJ01000007">
    <property type="protein sequence ID" value="OWK27994.1"/>
    <property type="molecule type" value="Genomic_DNA"/>
</dbReference>
<dbReference type="AlphaFoldDB" id="A0A245ZE34"/>
<dbReference type="Pfam" id="PF11149">
    <property type="entry name" value="DUF2924"/>
    <property type="match status" value="1"/>
</dbReference>
<comment type="caution">
    <text evidence="1">The sequence shown here is derived from an EMBL/GenBank/DDBJ whole genome shotgun (WGS) entry which is preliminary data.</text>
</comment>
<name>A0A245ZE34_9SPHN</name>
<dbReference type="Proteomes" id="UP000197783">
    <property type="component" value="Unassembled WGS sequence"/>
</dbReference>
<accession>A0A245ZE34</accession>
<keyword evidence="2" id="KW-1185">Reference proteome</keyword>
<evidence type="ECO:0000313" key="2">
    <source>
        <dbReference type="Proteomes" id="UP000197783"/>
    </source>
</evidence>
<dbReference type="InterPro" id="IPR021322">
    <property type="entry name" value="DUF2924"/>
</dbReference>